<evidence type="ECO:0000313" key="3">
    <source>
        <dbReference type="EMBL" id="MBB4912415.1"/>
    </source>
</evidence>
<gene>
    <name evidence="3" type="ORF">FHR82_008686</name>
</gene>
<reference evidence="3 4" key="1">
    <citation type="submission" date="2020-08" db="EMBL/GenBank/DDBJ databases">
        <title>Genomic Encyclopedia of Type Strains, Phase III (KMG-III): the genomes of soil and plant-associated and newly described type strains.</title>
        <authorList>
            <person name="Whitman W."/>
        </authorList>
    </citation>
    <scope>NUCLEOTIDE SEQUENCE [LARGE SCALE GENOMIC DNA]</scope>
    <source>
        <strain evidence="3 4">CECT 8960</strain>
    </source>
</reference>
<keyword evidence="2" id="KW-0472">Membrane</keyword>
<feature type="compositionally biased region" description="Low complexity" evidence="1">
    <location>
        <begin position="17"/>
        <end position="84"/>
    </location>
</feature>
<comment type="caution">
    <text evidence="3">The sequence shown here is derived from an EMBL/GenBank/DDBJ whole genome shotgun (WGS) entry which is preliminary data.</text>
</comment>
<organism evidence="3 4">
    <name type="scientific">Actinophytocola algeriensis</name>
    <dbReference type="NCBI Taxonomy" id="1768010"/>
    <lineage>
        <taxon>Bacteria</taxon>
        <taxon>Bacillati</taxon>
        <taxon>Actinomycetota</taxon>
        <taxon>Actinomycetes</taxon>
        <taxon>Pseudonocardiales</taxon>
        <taxon>Pseudonocardiaceae</taxon>
    </lineage>
</organism>
<feature type="transmembrane region" description="Helical" evidence="2">
    <location>
        <begin position="105"/>
        <end position="126"/>
    </location>
</feature>
<proteinExistence type="predicted"/>
<keyword evidence="2" id="KW-0812">Transmembrane</keyword>
<keyword evidence="2" id="KW-1133">Transmembrane helix</keyword>
<dbReference type="AlphaFoldDB" id="A0A7W7QF23"/>
<name>A0A7W7QF23_9PSEU</name>
<dbReference type="RefSeq" id="WP_184816403.1">
    <property type="nucleotide sequence ID" value="NZ_JACHJQ010000013.1"/>
</dbReference>
<feature type="region of interest" description="Disordered" evidence="1">
    <location>
        <begin position="1"/>
        <end position="98"/>
    </location>
</feature>
<sequence length="498" mass="52515">MTYPGSGGQWQPNDPNQQAPGGYPQPGYGQQPGYPQQGGYPQTGPQPQQGGYPQSGPQPVQGYPQTGPQGFQQPQTGGFAQQQYGQPNFGGLGGEPPKKRGKGPIIGAIAAVIVVALGVGATIFVLNRSSGDQAGQDNPTQAATNLVNSLSQGDVLGVLESLTPAESALLVDFNAKTTQRLKELKVYKEDADPNKLHGAAVEATDLKYDEAGAEKVNDHLTITKLIGGTVSFRADLNELPLTDEFMQAAFPDGVPTESTDEKVNIAEVVKETGEPIRIATVKVDDKWYPSLFYTVADYALVDAGEEWPSEPIANNGADTADKAVQEMVQAAINSDIERVIELLPPDEMGALHDAGPVLVEAAGRPSPAPVEVTKLDTVSTDAETGGQKVMLKEVEIKADGQTYRVAKDGDCYTAEGEGQTQQLCADDVAAEIGGTDMPADVQQALANLASGMLKNTGVVATEFDGKWYVSPLRTYSELGLTALSDLTPEDVLALVTMS</sequence>
<evidence type="ECO:0000256" key="2">
    <source>
        <dbReference type="SAM" id="Phobius"/>
    </source>
</evidence>
<dbReference type="Proteomes" id="UP000520767">
    <property type="component" value="Unassembled WGS sequence"/>
</dbReference>
<accession>A0A7W7QF23</accession>
<evidence type="ECO:0008006" key="5">
    <source>
        <dbReference type="Google" id="ProtNLM"/>
    </source>
</evidence>
<evidence type="ECO:0000313" key="4">
    <source>
        <dbReference type="Proteomes" id="UP000520767"/>
    </source>
</evidence>
<protein>
    <recommendedName>
        <fullName evidence="5">Flagellar basal body protein FliL</fullName>
    </recommendedName>
</protein>
<dbReference type="EMBL" id="JACHJQ010000013">
    <property type="protein sequence ID" value="MBB4912415.1"/>
    <property type="molecule type" value="Genomic_DNA"/>
</dbReference>
<evidence type="ECO:0000256" key="1">
    <source>
        <dbReference type="SAM" id="MobiDB-lite"/>
    </source>
</evidence>
<keyword evidence="4" id="KW-1185">Reference proteome</keyword>